<evidence type="ECO:0000313" key="5">
    <source>
        <dbReference type="EMBL" id="AAS52849.1"/>
    </source>
</evidence>
<evidence type="ECO:0000313" key="6">
    <source>
        <dbReference type="Proteomes" id="UP000000591"/>
    </source>
</evidence>
<dbReference type="GO" id="GO:0071788">
    <property type="term" value="P:endoplasmic reticulum tubular network maintenance"/>
    <property type="evidence" value="ECO:0007669"/>
    <property type="project" value="UniProtKB-UniRule"/>
</dbReference>
<gene>
    <name evidence="5" type="ORF">AGOS_AER167W</name>
</gene>
<dbReference type="Proteomes" id="UP000000591">
    <property type="component" value="Chromosome V"/>
</dbReference>
<dbReference type="PANTHER" id="PTHR22166">
    <property type="entry name" value="ENDOPLASMIC RETICULUM JUNCTION FORMATION PROTEIN LUNAPARK"/>
    <property type="match status" value="1"/>
</dbReference>
<keyword evidence="2" id="KW-0175">Coiled coil</keyword>
<reference evidence="6" key="2">
    <citation type="journal article" date="2013" name="G3 (Bethesda)">
        <title>Genomes of Ashbya fungi isolated from insects reveal four mating-type loci, numerous translocations, lack of transposons, and distinct gene duplications.</title>
        <authorList>
            <person name="Dietrich F.S."/>
            <person name="Voegeli S."/>
            <person name="Kuo S."/>
            <person name="Philippsen P."/>
        </authorList>
    </citation>
    <scope>GENOME REANNOTATION</scope>
    <source>
        <strain evidence="6">ATCC 10895 / CBS 109.51 / FGSC 9923 / NRRL Y-1056</strain>
    </source>
</reference>
<protein>
    <recommendedName>
        <fullName evidence="1">Endoplasmic reticulum junction formation protein lunapark</fullName>
    </recommendedName>
</protein>
<dbReference type="EMBL" id="AE016818">
    <property type="protein sequence ID" value="AAS52849.1"/>
    <property type="molecule type" value="Genomic_DNA"/>
</dbReference>
<proteinExistence type="inferred from homology"/>
<dbReference type="GeneID" id="4621232"/>
<comment type="domain">
    <text evidence="1">The C4-type zinc finger motif is necessary both for its ER three-way tubular junction localization and formation.</text>
</comment>
<keyword evidence="1" id="KW-0812">Transmembrane</keyword>
<reference evidence="5 6" key="1">
    <citation type="journal article" date="2004" name="Science">
        <title>The Ashbya gossypii genome as a tool for mapping the ancient Saccharomyces cerevisiae genome.</title>
        <authorList>
            <person name="Dietrich F.S."/>
            <person name="Voegeli S."/>
            <person name="Brachat S."/>
            <person name="Lerch A."/>
            <person name="Gates K."/>
            <person name="Steiner S."/>
            <person name="Mohr C."/>
            <person name="Pohlmann R."/>
            <person name="Luedi P."/>
            <person name="Choi S."/>
            <person name="Wing R.A."/>
            <person name="Flavier A."/>
            <person name="Gaffney T.D."/>
            <person name="Philippsen P."/>
        </authorList>
    </citation>
    <scope>NUCLEOTIDE SEQUENCE [LARGE SCALE GENOMIC DNA]</scope>
    <source>
        <strain evidence="6">ATCC 10895 / CBS 109.51 / FGSC 9923 / NRRL Y-1056</strain>
    </source>
</reference>
<evidence type="ECO:0000256" key="1">
    <source>
        <dbReference type="RuleBase" id="RU367073"/>
    </source>
</evidence>
<dbReference type="eggNOG" id="KOG2846">
    <property type="taxonomic scope" value="Eukaryota"/>
</dbReference>
<evidence type="ECO:0000256" key="2">
    <source>
        <dbReference type="SAM" id="Coils"/>
    </source>
</evidence>
<dbReference type="GO" id="GO:0071786">
    <property type="term" value="P:endoplasmic reticulum tubular network organization"/>
    <property type="evidence" value="ECO:0000318"/>
    <property type="project" value="GO_Central"/>
</dbReference>
<dbReference type="STRING" id="284811.Q756T6"/>
<comment type="function">
    <text evidence="1">Plays a role in determining ER morphology.</text>
</comment>
<dbReference type="RefSeq" id="NP_985025.1">
    <property type="nucleotide sequence ID" value="NM_210379.1"/>
</dbReference>
<dbReference type="AlphaFoldDB" id="Q756T6"/>
<evidence type="ECO:0000259" key="4">
    <source>
        <dbReference type="Pfam" id="PF10058"/>
    </source>
</evidence>
<dbReference type="PANTHER" id="PTHR22166:SF12">
    <property type="entry name" value="ENDOPLASMIC RETICULUM JUNCTION FORMATION PROTEIN LUNAPARK"/>
    <property type="match status" value="1"/>
</dbReference>
<keyword evidence="1" id="KW-0479">Metal-binding</keyword>
<keyword evidence="6" id="KW-1185">Reference proteome</keyword>
<dbReference type="HOGENOM" id="CLU_089708_0_0_1"/>
<feature type="transmembrane region" description="Helical" evidence="1">
    <location>
        <begin position="78"/>
        <end position="97"/>
    </location>
</feature>
<feature type="transmembrane region" description="Helical" evidence="1">
    <location>
        <begin position="55"/>
        <end position="72"/>
    </location>
</feature>
<evidence type="ECO:0000256" key="3">
    <source>
        <dbReference type="SAM" id="MobiDB-lite"/>
    </source>
</evidence>
<sequence>MLRVLGGLLGGKPKEHVIDKYTRDLTAVTFTIHELDKRLKRNDEVLMRWQHRLKIYGTTLVVLFGAMAYSNYRSLPVTGLTFLLGLLAILGLSRLLCKVFEYQRRNIVIKLDKARAQHQGTLEDLKKATNFYSTHSLIQRFSSGPLQSQDASTLMDEELQSKYDELQNLQKELAQLRGDSSGKSTNEAREETDRWFDKVLDVLSGGGFAIENNLVPVTCRKCAKTSGCYVVRNTEWTYVCPHCGEQQTNSAEPEGTTSRSPSGDMKDKNSTT</sequence>
<keyword evidence="1" id="KW-1133">Transmembrane helix</keyword>
<dbReference type="OMA" id="ILFKWAL"/>
<dbReference type="GO" id="GO:0098826">
    <property type="term" value="C:endoplasmic reticulum tubular network membrane"/>
    <property type="evidence" value="ECO:0007669"/>
    <property type="project" value="UniProtKB-UniRule"/>
</dbReference>
<dbReference type="OrthoDB" id="1725934at2759"/>
<keyword evidence="1" id="KW-0256">Endoplasmic reticulum</keyword>
<feature type="domain" description="Lunapark zinc ribbon" evidence="4">
    <location>
        <begin position="195"/>
        <end position="246"/>
    </location>
</feature>
<keyword evidence="1" id="KW-0862">Zinc</keyword>
<dbReference type="InterPro" id="IPR040115">
    <property type="entry name" value="Lnp"/>
</dbReference>
<feature type="compositionally biased region" description="Polar residues" evidence="3">
    <location>
        <begin position="245"/>
        <end position="261"/>
    </location>
</feature>
<feature type="region of interest" description="Disordered" evidence="3">
    <location>
        <begin position="245"/>
        <end position="272"/>
    </location>
</feature>
<dbReference type="InParanoid" id="Q756T6"/>
<name>Q756T6_EREGS</name>
<dbReference type="InterPro" id="IPR019273">
    <property type="entry name" value="Lunapark_Znf"/>
</dbReference>
<comment type="similarity">
    <text evidence="1">Belongs to the lunapark family.</text>
</comment>
<feature type="coiled-coil region" evidence="2">
    <location>
        <begin position="152"/>
        <end position="179"/>
    </location>
</feature>
<dbReference type="Pfam" id="PF10058">
    <property type="entry name" value="Zn_ribbon_10"/>
    <property type="match status" value="1"/>
</dbReference>
<comment type="subcellular location">
    <subcellularLocation>
        <location evidence="1">Endoplasmic reticulum membrane</location>
        <topology evidence="1">Multi-pass membrane protein</topology>
    </subcellularLocation>
</comment>
<accession>Q756T6</accession>
<keyword evidence="1" id="KW-0472">Membrane</keyword>
<organism evidence="5 6">
    <name type="scientific">Eremothecium gossypii (strain ATCC 10895 / CBS 109.51 / FGSC 9923 / NRRL Y-1056)</name>
    <name type="common">Yeast</name>
    <name type="synonym">Ashbya gossypii</name>
    <dbReference type="NCBI Taxonomy" id="284811"/>
    <lineage>
        <taxon>Eukaryota</taxon>
        <taxon>Fungi</taxon>
        <taxon>Dikarya</taxon>
        <taxon>Ascomycota</taxon>
        <taxon>Saccharomycotina</taxon>
        <taxon>Saccharomycetes</taxon>
        <taxon>Saccharomycetales</taxon>
        <taxon>Saccharomycetaceae</taxon>
        <taxon>Eremothecium</taxon>
    </lineage>
</organism>
<dbReference type="GO" id="GO:0071782">
    <property type="term" value="C:endoplasmic reticulum tubular network"/>
    <property type="evidence" value="ECO:0000318"/>
    <property type="project" value="GO_Central"/>
</dbReference>
<dbReference type="GO" id="GO:1903373">
    <property type="term" value="P:positive regulation of endoplasmic reticulum tubular network organization"/>
    <property type="evidence" value="ECO:0007669"/>
    <property type="project" value="UniProtKB-UniRule"/>
</dbReference>
<dbReference type="GO" id="GO:0008270">
    <property type="term" value="F:zinc ion binding"/>
    <property type="evidence" value="ECO:0007669"/>
    <property type="project" value="UniProtKB-KW"/>
</dbReference>
<dbReference type="KEGG" id="ago:AGOS_AER167W"/>
<dbReference type="FunCoup" id="Q756T6">
    <property type="interactions" value="31"/>
</dbReference>
<keyword evidence="1" id="KW-0863">Zinc-finger</keyword>